<dbReference type="Pfam" id="PF02113">
    <property type="entry name" value="Peptidase_S13"/>
    <property type="match status" value="1"/>
</dbReference>
<dbReference type="GO" id="GO:0009002">
    <property type="term" value="F:serine-type D-Ala-D-Ala carboxypeptidase activity"/>
    <property type="evidence" value="ECO:0007669"/>
    <property type="project" value="UniProtKB-EC"/>
</dbReference>
<dbReference type="NCBIfam" id="TIGR00666">
    <property type="entry name" value="PBP4"/>
    <property type="match status" value="1"/>
</dbReference>
<evidence type="ECO:0000313" key="3">
    <source>
        <dbReference type="EMBL" id="AXY75100.1"/>
    </source>
</evidence>
<organism evidence="3 4">
    <name type="scientific">Paraflavitalea soli</name>
    <dbReference type="NCBI Taxonomy" id="2315862"/>
    <lineage>
        <taxon>Bacteria</taxon>
        <taxon>Pseudomonadati</taxon>
        <taxon>Bacteroidota</taxon>
        <taxon>Chitinophagia</taxon>
        <taxon>Chitinophagales</taxon>
        <taxon>Chitinophagaceae</taxon>
        <taxon>Paraflavitalea</taxon>
    </lineage>
</organism>
<dbReference type="EMBL" id="CP032157">
    <property type="protein sequence ID" value="AXY75100.1"/>
    <property type="molecule type" value="Genomic_DNA"/>
</dbReference>
<comment type="similarity">
    <text evidence="1">Belongs to the peptidase S13 family.</text>
</comment>
<dbReference type="Proteomes" id="UP000263900">
    <property type="component" value="Chromosome"/>
</dbReference>
<dbReference type="PANTHER" id="PTHR30023:SF0">
    <property type="entry name" value="PENICILLIN-SENSITIVE CARBOXYPEPTIDASE A"/>
    <property type="match status" value="1"/>
</dbReference>
<name>A0A3B7MPX6_9BACT</name>
<dbReference type="GO" id="GO:0000270">
    <property type="term" value="P:peptidoglycan metabolic process"/>
    <property type="evidence" value="ECO:0007669"/>
    <property type="project" value="TreeGrafter"/>
</dbReference>
<dbReference type="InterPro" id="IPR012338">
    <property type="entry name" value="Beta-lactam/transpept-like"/>
</dbReference>
<evidence type="ECO:0000313" key="4">
    <source>
        <dbReference type="Proteomes" id="UP000263900"/>
    </source>
</evidence>
<dbReference type="SUPFAM" id="SSF56601">
    <property type="entry name" value="beta-lactamase/transpeptidase-like"/>
    <property type="match status" value="1"/>
</dbReference>
<dbReference type="PRINTS" id="PR00922">
    <property type="entry name" value="DADACBPTASE3"/>
</dbReference>
<dbReference type="GO" id="GO:0006508">
    <property type="term" value="P:proteolysis"/>
    <property type="evidence" value="ECO:0007669"/>
    <property type="project" value="InterPro"/>
</dbReference>
<dbReference type="OrthoDB" id="9802627at2"/>
<sequence>MPGTSLPVRKFCLRWRTIKWKPFMKQILFLFACVINTFLVAAQSLPQKLAEAVRQLEADSTMKYALFSLYVVDAQTGKPVYEHNQHVGLAAASTQKLFTSAAAFELLGKGYQYKTVIGYNGKIEGGVLNGDLHINGYGDPSFGSWRWKETKPDTVLQRMVAILREKKISKISGRVLLNDSAFSIQPIPGGWIWDDIGNYYGAGCWGINWRENQYDLTLKPGNAEGEPTTIIGTSPELQEEGLLNLITTGKKGSGDNGYIYRAPYAQQGFTQGTVPLGEAFSISGSLSNPPMQFARELGNAFLVQKIKLEGVMKLFIDKTTNRETWPAMQQQIGVLLSPPLDSINYWFLRRSINLYGEALVKSLAYEKEGYGSTEKGVEVVRNFWQQQGIDKAAIHIQDGSGLSPQNRVTTGALVQVLQYAKTRPWYSSFYNCLPEYNGMKMKSGSIGGARAFAGYHAAKDGKSYTYAIIVNNYDGSSSEAVKKMYKVLDLLK</sequence>
<dbReference type="InterPro" id="IPR000667">
    <property type="entry name" value="Peptidase_S13"/>
</dbReference>
<dbReference type="EC" id="3.4.16.4" evidence="3"/>
<keyword evidence="4" id="KW-1185">Reference proteome</keyword>
<dbReference type="AlphaFoldDB" id="A0A3B7MPX6"/>
<gene>
    <name evidence="3" type="primary">dacB</name>
    <name evidence="3" type="ORF">D3H65_14415</name>
</gene>
<keyword evidence="3" id="KW-0645">Protease</keyword>
<dbReference type="Gene3D" id="3.50.80.20">
    <property type="entry name" value="D-Ala-D-Ala carboxypeptidase C, peptidase S13"/>
    <property type="match status" value="1"/>
</dbReference>
<dbReference type="PANTHER" id="PTHR30023">
    <property type="entry name" value="D-ALANYL-D-ALANINE CARBOXYPEPTIDASE"/>
    <property type="match status" value="1"/>
</dbReference>
<evidence type="ECO:0000256" key="2">
    <source>
        <dbReference type="ARBA" id="ARBA00022801"/>
    </source>
</evidence>
<accession>A0A3B7MPX6</accession>
<evidence type="ECO:0000256" key="1">
    <source>
        <dbReference type="ARBA" id="ARBA00006096"/>
    </source>
</evidence>
<protein>
    <submittedName>
        <fullName evidence="3">D-alanyl-D-alanine carboxypeptidase/D-alanyl-D-alanine-endopeptidase</fullName>
        <ecNumber evidence="3">3.4.16.4</ecNumber>
    </submittedName>
</protein>
<keyword evidence="2 3" id="KW-0378">Hydrolase</keyword>
<proteinExistence type="inferred from homology"/>
<dbReference type="KEGG" id="pseg:D3H65_14415"/>
<reference evidence="3 4" key="1">
    <citation type="submission" date="2018-09" db="EMBL/GenBank/DDBJ databases">
        <title>Genome sequencing of strain 6GH32-13.</title>
        <authorList>
            <person name="Weon H.-Y."/>
            <person name="Heo J."/>
            <person name="Kwon S.-W."/>
        </authorList>
    </citation>
    <scope>NUCLEOTIDE SEQUENCE [LARGE SCALE GENOMIC DNA]</scope>
    <source>
        <strain evidence="3 4">5GH32-13</strain>
    </source>
</reference>
<keyword evidence="3" id="KW-0121">Carboxypeptidase</keyword>
<dbReference type="Gene3D" id="3.40.710.10">
    <property type="entry name" value="DD-peptidase/beta-lactamase superfamily"/>
    <property type="match status" value="2"/>
</dbReference>